<accession>A0ABY9J2Q6</accession>
<protein>
    <submittedName>
        <fullName evidence="2">NUDIX domain-containing protein</fullName>
    </submittedName>
</protein>
<gene>
    <name evidence="2" type="ORF">P8A19_40590</name>
</gene>
<sequence>MKPGETPRAAAARELLEETGLHTELLPDPQPWHCVPAGPSGLRHWACPMRVRRTRRTARLGAEPAGGMVRLDADGDSVFPEGRERMPRTLAALWPAGRSSPSEVGSLVVVRRRPRSG</sequence>
<dbReference type="RefSeq" id="WP_306068624.1">
    <property type="nucleotide sequence ID" value="NZ_CP120988.1"/>
</dbReference>
<reference evidence="2 3" key="1">
    <citation type="submission" date="2023-03" db="EMBL/GenBank/DDBJ databases">
        <title>Isolation and description of six Streptomyces strains from soil environments, able to metabolize different microbial glucans.</title>
        <authorList>
            <person name="Widen T."/>
            <person name="Larsbrink J."/>
        </authorList>
    </citation>
    <scope>NUCLEOTIDE SEQUENCE [LARGE SCALE GENOMIC DNA]</scope>
    <source>
        <strain evidence="2 3">Alt2</strain>
    </source>
</reference>
<keyword evidence="3" id="KW-1185">Reference proteome</keyword>
<evidence type="ECO:0000259" key="1">
    <source>
        <dbReference type="Pfam" id="PF00293"/>
    </source>
</evidence>
<organism evidence="2 3">
    <name type="scientific">Streptomyces poriferorum</name>
    <dbReference type="NCBI Taxonomy" id="2798799"/>
    <lineage>
        <taxon>Bacteria</taxon>
        <taxon>Bacillati</taxon>
        <taxon>Actinomycetota</taxon>
        <taxon>Actinomycetes</taxon>
        <taxon>Kitasatosporales</taxon>
        <taxon>Streptomycetaceae</taxon>
        <taxon>Streptomyces</taxon>
    </lineage>
</organism>
<evidence type="ECO:0000313" key="3">
    <source>
        <dbReference type="Proteomes" id="UP001235744"/>
    </source>
</evidence>
<dbReference type="Pfam" id="PF00293">
    <property type="entry name" value="NUDIX"/>
    <property type="match status" value="1"/>
</dbReference>
<evidence type="ECO:0000313" key="2">
    <source>
        <dbReference type="EMBL" id="WLQ61339.1"/>
    </source>
</evidence>
<dbReference type="Gene3D" id="3.90.79.10">
    <property type="entry name" value="Nucleoside Triphosphate Pyrophosphohydrolase"/>
    <property type="match status" value="1"/>
</dbReference>
<dbReference type="InterPro" id="IPR015797">
    <property type="entry name" value="NUDIX_hydrolase-like_dom_sf"/>
</dbReference>
<dbReference type="InterPro" id="IPR000086">
    <property type="entry name" value="NUDIX_hydrolase_dom"/>
</dbReference>
<proteinExistence type="predicted"/>
<feature type="domain" description="Nudix hydrolase" evidence="1">
    <location>
        <begin position="2"/>
        <end position="27"/>
    </location>
</feature>
<name>A0ABY9J2Q6_9ACTN</name>
<dbReference type="SUPFAM" id="SSF55811">
    <property type="entry name" value="Nudix"/>
    <property type="match status" value="1"/>
</dbReference>
<dbReference type="Proteomes" id="UP001235744">
    <property type="component" value="Chromosome"/>
</dbReference>
<dbReference type="EMBL" id="CP120988">
    <property type="protein sequence ID" value="WLQ61339.1"/>
    <property type="molecule type" value="Genomic_DNA"/>
</dbReference>